<dbReference type="InterPro" id="IPR004332">
    <property type="entry name" value="Transposase_MuDR"/>
</dbReference>
<dbReference type="Proteomes" id="UP001341840">
    <property type="component" value="Unassembled WGS sequence"/>
</dbReference>
<evidence type="ECO:0000259" key="2">
    <source>
        <dbReference type="Pfam" id="PF03108"/>
    </source>
</evidence>
<dbReference type="EMBL" id="JASCZI010243083">
    <property type="protein sequence ID" value="MED6212651.1"/>
    <property type="molecule type" value="Genomic_DNA"/>
</dbReference>
<keyword evidence="4" id="KW-1185">Reference proteome</keyword>
<feature type="domain" description="Transposase MuDR plant" evidence="2">
    <location>
        <begin position="122"/>
        <end position="186"/>
    </location>
</feature>
<sequence>MILLLELFVFLVDRCEGGSAEGGIDTQSAGPASINIRRMMVNLNDSPGGSNNEFNYEVDSAPPEGMLQEEFESHEGSIVGDLMTESFHLNPDQENGRDEVEEELTSLRISQGGPDDDPIAEFEVGQQFENKEEVLMAVKTYSIRRAVQFKILESVQLKYVVRCYEFGKGCEWNIRVSYRRKQEKLEVRDTIVLIHVCKHQWGKITKGWTRSYMVELINEPYDGDPTSVMFKRVFWTFPPCVEAFKHCKYSYQLMALICMVNMEVHCSWRSPKMGIQTYCLLPLH</sequence>
<evidence type="ECO:0000256" key="1">
    <source>
        <dbReference type="SAM" id="SignalP"/>
    </source>
</evidence>
<gene>
    <name evidence="3" type="ORF">PIB30_085487</name>
</gene>
<keyword evidence="1" id="KW-0732">Signal</keyword>
<comment type="caution">
    <text evidence="3">The sequence shown here is derived from an EMBL/GenBank/DDBJ whole genome shotgun (WGS) entry which is preliminary data.</text>
</comment>
<feature type="chain" id="PRO_5045057996" description="Transposase MuDR plant domain-containing protein" evidence="1">
    <location>
        <begin position="18"/>
        <end position="284"/>
    </location>
</feature>
<evidence type="ECO:0000313" key="4">
    <source>
        <dbReference type="Proteomes" id="UP001341840"/>
    </source>
</evidence>
<feature type="signal peptide" evidence="1">
    <location>
        <begin position="1"/>
        <end position="17"/>
    </location>
</feature>
<dbReference type="Pfam" id="PF03108">
    <property type="entry name" value="DBD_Tnp_Mut"/>
    <property type="match status" value="1"/>
</dbReference>
<accession>A0ABU6YT65</accession>
<organism evidence="3 4">
    <name type="scientific">Stylosanthes scabra</name>
    <dbReference type="NCBI Taxonomy" id="79078"/>
    <lineage>
        <taxon>Eukaryota</taxon>
        <taxon>Viridiplantae</taxon>
        <taxon>Streptophyta</taxon>
        <taxon>Embryophyta</taxon>
        <taxon>Tracheophyta</taxon>
        <taxon>Spermatophyta</taxon>
        <taxon>Magnoliopsida</taxon>
        <taxon>eudicotyledons</taxon>
        <taxon>Gunneridae</taxon>
        <taxon>Pentapetalae</taxon>
        <taxon>rosids</taxon>
        <taxon>fabids</taxon>
        <taxon>Fabales</taxon>
        <taxon>Fabaceae</taxon>
        <taxon>Papilionoideae</taxon>
        <taxon>50 kb inversion clade</taxon>
        <taxon>dalbergioids sensu lato</taxon>
        <taxon>Dalbergieae</taxon>
        <taxon>Pterocarpus clade</taxon>
        <taxon>Stylosanthes</taxon>
    </lineage>
</organism>
<protein>
    <recommendedName>
        <fullName evidence="2">Transposase MuDR plant domain-containing protein</fullName>
    </recommendedName>
</protein>
<proteinExistence type="predicted"/>
<reference evidence="3 4" key="1">
    <citation type="journal article" date="2023" name="Plants (Basel)">
        <title>Bridging the Gap: Combining Genomics and Transcriptomics Approaches to Understand Stylosanthes scabra, an Orphan Legume from the Brazilian Caatinga.</title>
        <authorList>
            <person name="Ferreira-Neto J.R.C."/>
            <person name="da Silva M.D."/>
            <person name="Binneck E."/>
            <person name="de Melo N.F."/>
            <person name="da Silva R.H."/>
            <person name="de Melo A.L.T.M."/>
            <person name="Pandolfi V."/>
            <person name="Bustamante F.O."/>
            <person name="Brasileiro-Vidal A.C."/>
            <person name="Benko-Iseppon A.M."/>
        </authorList>
    </citation>
    <scope>NUCLEOTIDE SEQUENCE [LARGE SCALE GENOMIC DNA]</scope>
    <source>
        <tissue evidence="3">Leaves</tissue>
    </source>
</reference>
<evidence type="ECO:0000313" key="3">
    <source>
        <dbReference type="EMBL" id="MED6212651.1"/>
    </source>
</evidence>
<name>A0ABU6YT65_9FABA</name>